<protein>
    <submittedName>
        <fullName evidence="3">Uncharacterized protein</fullName>
    </submittedName>
</protein>
<dbReference type="EMBL" id="JACHDS010000001">
    <property type="protein sequence ID" value="MBB6172369.1"/>
    <property type="molecule type" value="Genomic_DNA"/>
</dbReference>
<keyword evidence="2" id="KW-0472">Membrane</keyword>
<keyword evidence="4" id="KW-1185">Reference proteome</keyword>
<reference evidence="3 4" key="1">
    <citation type="submission" date="2020-08" db="EMBL/GenBank/DDBJ databases">
        <title>Sequencing the genomes of 1000 actinobacteria strains.</title>
        <authorList>
            <person name="Klenk H.-P."/>
        </authorList>
    </citation>
    <scope>NUCLEOTIDE SEQUENCE [LARGE SCALE GENOMIC DNA]</scope>
    <source>
        <strain evidence="3 4">DSM 46659</strain>
    </source>
</reference>
<evidence type="ECO:0000313" key="3">
    <source>
        <dbReference type="EMBL" id="MBB6172369.1"/>
    </source>
</evidence>
<feature type="region of interest" description="Disordered" evidence="1">
    <location>
        <begin position="1"/>
        <end position="104"/>
    </location>
</feature>
<dbReference type="Proteomes" id="UP000546642">
    <property type="component" value="Unassembled WGS sequence"/>
</dbReference>
<keyword evidence="2" id="KW-1133">Transmembrane helix</keyword>
<feature type="transmembrane region" description="Helical" evidence="2">
    <location>
        <begin position="138"/>
        <end position="160"/>
    </location>
</feature>
<sequence>MSRSDSVGRKGRRDARRAAPDEHVHDGTDQGGAVGVADDESTADACVPDPADDSAEAAESADATDEEQSRRGRGSSGRGRRSAGKKGATGRGRRGSGRTDPVSKFSASALRRVSVLGERPNQVVYTLAEQSQRKRGTVVLGTLLALCAVALVSLLGVLIVQLIRGEVGGYGDGANAIIEPPKGHPTLVPRLYQGQTEGSDVFAPIAERPTDAQPLTEQAVFGPAEKLSMQGYELLLDDSEVTDTCTAVVWGEHLQQALADGSCGSAARGVYQDQDGEFVAQFTLFDLQDADAAGKVAAALDINDPKNTEPGFILPLEDGISGLHEGYSQATSQVMGHYLAVFWVARTDGADPGNDDSMAALNVVAMDAATYVYQEVGAAKKQQG</sequence>
<evidence type="ECO:0000256" key="1">
    <source>
        <dbReference type="SAM" id="MobiDB-lite"/>
    </source>
</evidence>
<gene>
    <name evidence="3" type="ORF">HNR23_002429</name>
</gene>
<name>A0A7X0D6R3_9ACTN</name>
<evidence type="ECO:0000256" key="2">
    <source>
        <dbReference type="SAM" id="Phobius"/>
    </source>
</evidence>
<feature type="compositionally biased region" description="Basic and acidic residues" evidence="1">
    <location>
        <begin position="16"/>
        <end position="28"/>
    </location>
</feature>
<comment type="caution">
    <text evidence="3">The sequence shown here is derived from an EMBL/GenBank/DDBJ whole genome shotgun (WGS) entry which is preliminary data.</text>
</comment>
<proteinExistence type="predicted"/>
<accession>A0A7X0D6R3</accession>
<dbReference type="AlphaFoldDB" id="A0A7X0D6R3"/>
<keyword evidence="2" id="KW-0812">Transmembrane</keyword>
<evidence type="ECO:0000313" key="4">
    <source>
        <dbReference type="Proteomes" id="UP000546642"/>
    </source>
</evidence>
<organism evidence="3 4">
    <name type="scientific">Nocardiopsis mwathae</name>
    <dbReference type="NCBI Taxonomy" id="1472723"/>
    <lineage>
        <taxon>Bacteria</taxon>
        <taxon>Bacillati</taxon>
        <taxon>Actinomycetota</taxon>
        <taxon>Actinomycetes</taxon>
        <taxon>Streptosporangiales</taxon>
        <taxon>Nocardiopsidaceae</taxon>
        <taxon>Nocardiopsis</taxon>
    </lineage>
</organism>
<dbReference type="RefSeq" id="WP_184075671.1">
    <property type="nucleotide sequence ID" value="NZ_JACHDS010000001.1"/>
</dbReference>